<evidence type="ECO:0000313" key="1">
    <source>
        <dbReference type="EMBL" id="KAH9778180.1"/>
    </source>
</evidence>
<proteinExistence type="predicted"/>
<dbReference type="EMBL" id="CM039172">
    <property type="protein sequence ID" value="KAH9778180.1"/>
    <property type="molecule type" value="Genomic_DNA"/>
</dbReference>
<dbReference type="Proteomes" id="UP000829398">
    <property type="component" value="Chromosome 3"/>
</dbReference>
<comment type="caution">
    <text evidence="1">The sequence shown here is derived from an EMBL/GenBank/DDBJ whole genome shotgun (WGS) entry which is preliminary data.</text>
</comment>
<evidence type="ECO:0000313" key="2">
    <source>
        <dbReference type="Proteomes" id="UP000829398"/>
    </source>
</evidence>
<organism evidence="1 2">
    <name type="scientific">Citrus sinensis</name>
    <name type="common">Sweet orange</name>
    <name type="synonym">Citrus aurantium var. sinensis</name>
    <dbReference type="NCBI Taxonomy" id="2711"/>
    <lineage>
        <taxon>Eukaryota</taxon>
        <taxon>Viridiplantae</taxon>
        <taxon>Streptophyta</taxon>
        <taxon>Embryophyta</taxon>
        <taxon>Tracheophyta</taxon>
        <taxon>Spermatophyta</taxon>
        <taxon>Magnoliopsida</taxon>
        <taxon>eudicotyledons</taxon>
        <taxon>Gunneridae</taxon>
        <taxon>Pentapetalae</taxon>
        <taxon>rosids</taxon>
        <taxon>malvids</taxon>
        <taxon>Sapindales</taxon>
        <taxon>Rutaceae</taxon>
        <taxon>Aurantioideae</taxon>
        <taxon>Citrus</taxon>
    </lineage>
</organism>
<accession>A0ACB8LYW5</accession>
<sequence>MEGLVRSQISPIGAHYKQQHSVFIPKFSLKLRTNLCRGRVGMMKHSKSFNSVAASVQPLEASALGRSENTLPSKEVLQLWRTADAVCFDVDSTVCVDEGIDELAEFCGAGKAVAEWTARAMGGSVPFEEALAARLSLFKPSLSQVQDFLEKRPPRLSPGIDELVKKLKANNKNVYLISGGFRHMINILNILKWDVLKPIASVLGIPPENIFANQLLFKSSGEFLGFDANEPTSRSGGKAAAVQQIRKAHAYKVLAMIGDGATDLEARQPGGADLFICYGGVQLREAVAAKADWLKRIDQSHSGLGNYSSLYGTGNKFTINNYYCLFTSSSYSPSYNYTTMALAMAPSSIKYEFEPVLYDVTPENPPINPSPNNPCLIIQLRSTHRWLLRFQSEDDDDDDEEFIENITPEFSFLLCISLDRLNEGGYVSHVLQRDCGVHLQPCECDHLKIESPDFCFCTFFVTCKK</sequence>
<protein>
    <submittedName>
        <fullName evidence="1">Phosphoserine phosphatase</fullName>
    </submittedName>
</protein>
<reference evidence="2" key="1">
    <citation type="journal article" date="2023" name="Hortic. Res.">
        <title>A chromosome-level phased genome enabling allele-level studies in sweet orange: a case study on citrus Huanglongbing tolerance.</title>
        <authorList>
            <person name="Wu B."/>
            <person name="Yu Q."/>
            <person name="Deng Z."/>
            <person name="Duan Y."/>
            <person name="Luo F."/>
            <person name="Gmitter F. Jr."/>
        </authorList>
    </citation>
    <scope>NUCLEOTIDE SEQUENCE [LARGE SCALE GENOMIC DNA]</scope>
    <source>
        <strain evidence="2">cv. Valencia</strain>
    </source>
</reference>
<gene>
    <name evidence="1" type="ORF">KPL71_007260</name>
</gene>
<name>A0ACB8LYW5_CITSI</name>
<keyword evidence="2" id="KW-1185">Reference proteome</keyword>